<dbReference type="PRINTS" id="PR00118">
    <property type="entry name" value="BLACTAMASEA"/>
</dbReference>
<dbReference type="Pfam" id="PF13354">
    <property type="entry name" value="Beta-lactamase2"/>
    <property type="match status" value="1"/>
</dbReference>
<dbReference type="SUPFAM" id="SSF56601">
    <property type="entry name" value="beta-lactamase/transpeptidase-like"/>
    <property type="match status" value="1"/>
</dbReference>
<dbReference type="EMBL" id="OY726397">
    <property type="protein sequence ID" value="CAJ1497172.1"/>
    <property type="molecule type" value="Genomic_DNA"/>
</dbReference>
<keyword evidence="4" id="KW-0732">Signal</keyword>
<feature type="chain" id="PRO_5045509486" description="Beta-lactamase" evidence="4">
    <location>
        <begin position="31"/>
        <end position="299"/>
    </location>
</feature>
<evidence type="ECO:0000256" key="2">
    <source>
        <dbReference type="ARBA" id="ARBA00030171"/>
    </source>
</evidence>
<proteinExistence type="predicted"/>
<evidence type="ECO:0000259" key="5">
    <source>
        <dbReference type="Pfam" id="PF13354"/>
    </source>
</evidence>
<evidence type="ECO:0000256" key="1">
    <source>
        <dbReference type="ARBA" id="ARBA00018879"/>
    </source>
</evidence>
<evidence type="ECO:0000313" key="6">
    <source>
        <dbReference type="EMBL" id="CAJ1497172.1"/>
    </source>
</evidence>
<dbReference type="InterPro" id="IPR012338">
    <property type="entry name" value="Beta-lactam/transpept-like"/>
</dbReference>
<keyword evidence="7" id="KW-1185">Reference proteome</keyword>
<protein>
    <recommendedName>
        <fullName evidence="1">Beta-lactamase</fullName>
    </recommendedName>
    <alternativeName>
        <fullName evidence="2">Penicillinase</fullName>
    </alternativeName>
</protein>
<dbReference type="InterPro" id="IPR006311">
    <property type="entry name" value="TAT_signal"/>
</dbReference>
<evidence type="ECO:0000256" key="4">
    <source>
        <dbReference type="SAM" id="SignalP"/>
    </source>
</evidence>
<sequence length="299" mass="31551">MNSQLNRREALLGFLALGGAFAVGSQSASAAPQSAIDSDIAELEQRHRARIGLWAVDLHTGAAAEHRATERFAMCSTFKTYAAARALQLAADGQLNMTEPIAVSATDIVVNSPVTSTRAGASMTVDEICDAALTQSDNTAGNLLLRIIGGPPAVTAFARTLGDQDTRLDRWEPELNAATPGDPRDTTTPGGLGAGYRRLLTGDALTPVSSDRLLDWMRANVTSAKRFRAGIPPGWTSADKTGAGDYGSTNDAGVLYGPTGQRVVMVVLTHSSEDRKDADPLNEAIADTVRLTLGHFGYR</sequence>
<feature type="domain" description="Beta-lactamase class A catalytic" evidence="5">
    <location>
        <begin position="52"/>
        <end position="269"/>
    </location>
</feature>
<dbReference type="PANTHER" id="PTHR35333">
    <property type="entry name" value="BETA-LACTAMASE"/>
    <property type="match status" value="1"/>
</dbReference>
<feature type="region of interest" description="Disordered" evidence="3">
    <location>
        <begin position="173"/>
        <end position="193"/>
    </location>
</feature>
<accession>A0ABM9LDM4</accession>
<dbReference type="PANTHER" id="PTHR35333:SF3">
    <property type="entry name" value="BETA-LACTAMASE-TYPE TRANSPEPTIDASE FOLD CONTAINING PROTEIN"/>
    <property type="match status" value="1"/>
</dbReference>
<evidence type="ECO:0000313" key="7">
    <source>
        <dbReference type="Proteomes" id="UP001190465"/>
    </source>
</evidence>
<evidence type="ECO:0000256" key="3">
    <source>
        <dbReference type="SAM" id="MobiDB-lite"/>
    </source>
</evidence>
<dbReference type="InterPro" id="IPR045155">
    <property type="entry name" value="Beta-lactam_cat"/>
</dbReference>
<dbReference type="Gene3D" id="3.40.710.10">
    <property type="entry name" value="DD-peptidase/beta-lactamase superfamily"/>
    <property type="match status" value="1"/>
</dbReference>
<organism evidence="6 7">
    <name type="scientific">[Mycobacterium] burgundiense</name>
    <dbReference type="NCBI Taxonomy" id="3064286"/>
    <lineage>
        <taxon>Bacteria</taxon>
        <taxon>Bacillati</taxon>
        <taxon>Actinomycetota</taxon>
        <taxon>Actinomycetes</taxon>
        <taxon>Mycobacteriales</taxon>
        <taxon>Mycobacteriaceae</taxon>
        <taxon>Mycolicibacterium</taxon>
    </lineage>
</organism>
<dbReference type="Proteomes" id="UP001190465">
    <property type="component" value="Chromosome"/>
</dbReference>
<keyword evidence="6" id="KW-0378">Hydrolase</keyword>
<reference evidence="6 7" key="1">
    <citation type="submission" date="2023-08" db="EMBL/GenBank/DDBJ databases">
        <authorList>
            <person name="Folkvardsen B D."/>
            <person name="Norman A."/>
        </authorList>
    </citation>
    <scope>NUCLEOTIDE SEQUENCE [LARGE SCALE GENOMIC DNA]</scope>
    <source>
        <strain evidence="6 7">Mu0053</strain>
    </source>
</reference>
<name>A0ABM9LDM4_9MYCO</name>
<dbReference type="NCBIfam" id="NF033103">
    <property type="entry name" value="bla_class_A"/>
    <property type="match status" value="1"/>
</dbReference>
<dbReference type="InterPro" id="IPR000871">
    <property type="entry name" value="Beta-lactam_class-A"/>
</dbReference>
<gene>
    <name evidence="6" type="primary">bla</name>
    <name evidence="6" type="ORF">MU0053_000840</name>
</gene>
<dbReference type="GO" id="GO:0008800">
    <property type="term" value="F:beta-lactamase activity"/>
    <property type="evidence" value="ECO:0007669"/>
    <property type="project" value="UniProtKB-EC"/>
</dbReference>
<dbReference type="RefSeq" id="WP_308481151.1">
    <property type="nucleotide sequence ID" value="NZ_OY726397.1"/>
</dbReference>
<feature type="signal peptide" evidence="4">
    <location>
        <begin position="1"/>
        <end position="30"/>
    </location>
</feature>
<dbReference type="PROSITE" id="PS51318">
    <property type="entry name" value="TAT"/>
    <property type="match status" value="1"/>
</dbReference>